<dbReference type="RefSeq" id="WP_145912439.1">
    <property type="nucleotide sequence ID" value="NZ_CP013251.1"/>
</dbReference>
<feature type="signal peptide" evidence="1">
    <location>
        <begin position="1"/>
        <end position="25"/>
    </location>
</feature>
<keyword evidence="1" id="KW-0732">Signal</keyword>
<dbReference type="PATRIC" id="fig|570277.3.peg.439"/>
<dbReference type="Pfam" id="PF14467">
    <property type="entry name" value="DUF4426"/>
    <property type="match status" value="1"/>
</dbReference>
<accession>A0A142B7E0</accession>
<dbReference type="PROSITE" id="PS51257">
    <property type="entry name" value="PROKAR_LIPOPROTEIN"/>
    <property type="match status" value="1"/>
</dbReference>
<dbReference type="STRING" id="570277.EZMO1_0414"/>
<feature type="domain" description="DUF4426" evidence="2">
    <location>
        <begin position="45"/>
        <end position="165"/>
    </location>
</feature>
<proteinExistence type="predicted"/>
<dbReference type="KEGG" id="emp:EZMO1_0414"/>
<protein>
    <recommendedName>
        <fullName evidence="2">DUF4426 domain-containing protein</fullName>
    </recommendedName>
</protein>
<evidence type="ECO:0000313" key="4">
    <source>
        <dbReference type="Proteomes" id="UP000071065"/>
    </source>
</evidence>
<feature type="chain" id="PRO_5007492813" description="DUF4426 domain-containing protein" evidence="1">
    <location>
        <begin position="26"/>
        <end position="167"/>
    </location>
</feature>
<dbReference type="AlphaFoldDB" id="A0A142B7E0"/>
<organism evidence="3 4">
    <name type="scientific">Endozoicomonas montiporae CL-33</name>
    <dbReference type="NCBI Taxonomy" id="570277"/>
    <lineage>
        <taxon>Bacteria</taxon>
        <taxon>Pseudomonadati</taxon>
        <taxon>Pseudomonadota</taxon>
        <taxon>Gammaproteobacteria</taxon>
        <taxon>Oceanospirillales</taxon>
        <taxon>Endozoicomonadaceae</taxon>
        <taxon>Endozoicomonas</taxon>
    </lineage>
</organism>
<dbReference type="OrthoDB" id="8563353at2"/>
<evidence type="ECO:0000256" key="1">
    <source>
        <dbReference type="SAM" id="SignalP"/>
    </source>
</evidence>
<evidence type="ECO:0000313" key="3">
    <source>
        <dbReference type="EMBL" id="AMO54666.1"/>
    </source>
</evidence>
<reference evidence="3 4" key="1">
    <citation type="journal article" date="2016" name="Front. Microbiol.">
        <title>Genomic Insight into the Host-Endosymbiont Relationship of Endozoicomonas montiporae CL-33(T) with its Coral Host.</title>
        <authorList>
            <person name="Ding J.-Y."/>
            <person name="Shiu J.-H."/>
            <person name="Chen W.-M."/>
            <person name="Chiang Y.-R."/>
            <person name="Tang S.-L."/>
        </authorList>
    </citation>
    <scope>NUCLEOTIDE SEQUENCE [LARGE SCALE GENOMIC DNA]</scope>
    <source>
        <strain evidence="3 4">CL-33</strain>
    </source>
</reference>
<evidence type="ECO:0000259" key="2">
    <source>
        <dbReference type="Pfam" id="PF14467"/>
    </source>
</evidence>
<dbReference type="Proteomes" id="UP000071065">
    <property type="component" value="Chromosome"/>
</dbReference>
<sequence>MKIINTTQSLLVLVMGCLLLSTVRAAPLSEASIPEARTMKNEPLRFGDYEVYFSAFNSTFIAPDIAKAYQLERSPKHGLVNITVRNVKDSEVGKAVTAQLDGQRKNLMQQSVPLSFKEVKEGSVVYYLAEFRFSNEELLEFSINVKPEGSDRSYPVKFRQTFYQDGK</sequence>
<gene>
    <name evidence="3" type="ORF">EZMO1_0414</name>
</gene>
<name>A0A142B7E0_9GAMM</name>
<dbReference type="InterPro" id="IPR025218">
    <property type="entry name" value="DUF4426"/>
</dbReference>
<dbReference type="Gene3D" id="2.60.40.3340">
    <property type="entry name" value="Domain of unknown function DUF4426"/>
    <property type="match status" value="1"/>
</dbReference>
<dbReference type="EMBL" id="CP013251">
    <property type="protein sequence ID" value="AMO54666.1"/>
    <property type="molecule type" value="Genomic_DNA"/>
</dbReference>